<protein>
    <recommendedName>
        <fullName evidence="3">CENP-V/GFA domain-containing protein</fullName>
    </recommendedName>
</protein>
<keyword evidence="2" id="KW-1185">Reference proteome</keyword>
<dbReference type="Pfam" id="PF19648">
    <property type="entry name" value="DUF6151"/>
    <property type="match status" value="1"/>
</dbReference>
<name>A0A1M5JB38_9RHOB</name>
<dbReference type="Proteomes" id="UP000184211">
    <property type="component" value="Unassembled WGS sequence"/>
</dbReference>
<evidence type="ECO:0000313" key="2">
    <source>
        <dbReference type="Proteomes" id="UP000184211"/>
    </source>
</evidence>
<dbReference type="AlphaFoldDB" id="A0A1M5JB38"/>
<dbReference type="InterPro" id="IPR046149">
    <property type="entry name" value="DUF6151"/>
</dbReference>
<dbReference type="EMBL" id="FQWM01000001">
    <property type="protein sequence ID" value="SHG37794.1"/>
    <property type="molecule type" value="Genomic_DNA"/>
</dbReference>
<dbReference type="OrthoDB" id="5500342at2"/>
<organism evidence="1 2">
    <name type="scientific">Cognatishimia maritima</name>
    <dbReference type="NCBI Taxonomy" id="870908"/>
    <lineage>
        <taxon>Bacteria</taxon>
        <taxon>Pseudomonadati</taxon>
        <taxon>Pseudomonadota</taxon>
        <taxon>Alphaproteobacteria</taxon>
        <taxon>Rhodobacterales</taxon>
        <taxon>Paracoccaceae</taxon>
        <taxon>Cognatishimia</taxon>
    </lineage>
</organism>
<dbReference type="RefSeq" id="WP_072790306.1">
    <property type="nucleotide sequence ID" value="NZ_FQWM01000001.1"/>
</dbReference>
<evidence type="ECO:0008006" key="3">
    <source>
        <dbReference type="Google" id="ProtNLM"/>
    </source>
</evidence>
<gene>
    <name evidence="1" type="ORF">SAMN04488044_0602</name>
</gene>
<proteinExistence type="predicted"/>
<dbReference type="Gene3D" id="3.90.1590.10">
    <property type="entry name" value="glutathione-dependent formaldehyde- activating enzyme (gfa)"/>
    <property type="match status" value="1"/>
</dbReference>
<reference evidence="2" key="1">
    <citation type="submission" date="2016-11" db="EMBL/GenBank/DDBJ databases">
        <authorList>
            <person name="Varghese N."/>
            <person name="Submissions S."/>
        </authorList>
    </citation>
    <scope>NUCLEOTIDE SEQUENCE [LARGE SCALE GENOMIC DNA]</scope>
    <source>
        <strain evidence="2">DSM 28223</strain>
    </source>
</reference>
<dbReference type="STRING" id="870908.SAMN04488044_0602"/>
<evidence type="ECO:0000313" key="1">
    <source>
        <dbReference type="EMBL" id="SHG37794.1"/>
    </source>
</evidence>
<sequence length="187" mass="20632">MPQAQSLSCACGATQWTIHDDRKGRHLKCYCADCQTFQTHLGHADRHLENSGVRIFQTVPSNISFTKGSENLALLRLSPKGTFRWYLSCCNTPFSTSFPSPAVPFCGLVLPKDLNAFGPVRGHAFTETTNGRVKQSGMLATIASFMARALLSRIKGEDRHRPFFDADGAPVVEPHVLTLEERNAARP</sequence>
<accession>A0A1M5JB38</accession>